<reference evidence="3 4" key="2">
    <citation type="journal article" date="2011" name="Stand. Genomic Sci.">
        <title>Complete genome sequence of Leadbetterella byssophila type strain (4M15).</title>
        <authorList>
            <person name="Abt B."/>
            <person name="Teshima H."/>
            <person name="Lucas S."/>
            <person name="Lapidus A."/>
            <person name="Del Rio T.G."/>
            <person name="Nolan M."/>
            <person name="Tice H."/>
            <person name="Cheng J.F."/>
            <person name="Pitluck S."/>
            <person name="Liolios K."/>
            <person name="Pagani I."/>
            <person name="Ivanova N."/>
            <person name="Mavromatis K."/>
            <person name="Pati A."/>
            <person name="Tapia R."/>
            <person name="Han C."/>
            <person name="Goodwin L."/>
            <person name="Chen A."/>
            <person name="Palaniappan K."/>
            <person name="Land M."/>
            <person name="Hauser L."/>
            <person name="Chang Y.J."/>
            <person name="Jeffries C.D."/>
            <person name="Rohde M."/>
            <person name="Goker M."/>
            <person name="Tindall B.J."/>
            <person name="Detter J.C."/>
            <person name="Woyke T."/>
            <person name="Bristow J."/>
            <person name="Eisen J.A."/>
            <person name="Markowitz V."/>
            <person name="Hugenholtz P."/>
            <person name="Klenk H.P."/>
            <person name="Kyrpides N.C."/>
        </authorList>
    </citation>
    <scope>NUCLEOTIDE SEQUENCE [LARGE SCALE GENOMIC DNA]</scope>
    <source>
        <strain evidence="4">DSM 17132 / JCM 16389 / KACC 11308 / NBRC 106382 / 4M15</strain>
    </source>
</reference>
<dbReference type="SUPFAM" id="SSF50998">
    <property type="entry name" value="Quinoprotein alcohol dehydrogenase-like"/>
    <property type="match status" value="2"/>
</dbReference>
<dbReference type="InterPro" id="IPR018391">
    <property type="entry name" value="PQQ_b-propeller_rpt"/>
</dbReference>
<organism evidence="3 4">
    <name type="scientific">Leadbetterella byssophila (strain DSM 17132 / JCM 16389 / KACC 11308 / NBRC 106382 / 4M15)</name>
    <dbReference type="NCBI Taxonomy" id="649349"/>
    <lineage>
        <taxon>Bacteria</taxon>
        <taxon>Pseudomonadati</taxon>
        <taxon>Bacteroidota</taxon>
        <taxon>Cytophagia</taxon>
        <taxon>Cytophagales</taxon>
        <taxon>Leadbetterellaceae</taxon>
        <taxon>Leadbetterella</taxon>
    </lineage>
</organism>
<dbReference type="Proteomes" id="UP000007435">
    <property type="component" value="Chromosome"/>
</dbReference>
<dbReference type="SUPFAM" id="SSF49299">
    <property type="entry name" value="PKD domain"/>
    <property type="match status" value="3"/>
</dbReference>
<feature type="signal peptide" evidence="1">
    <location>
        <begin position="1"/>
        <end position="19"/>
    </location>
</feature>
<dbReference type="AlphaFoldDB" id="E4RZN8"/>
<dbReference type="Gene3D" id="2.60.40.10">
    <property type="entry name" value="Immunoglobulins"/>
    <property type="match status" value="3"/>
</dbReference>
<dbReference type="PROSITE" id="PS50093">
    <property type="entry name" value="PKD"/>
    <property type="match status" value="3"/>
</dbReference>
<sequence>MRKLLFPLILLLLSACTESDSPSKKEEISAEFTFQFQSKNLVQFTSKETNADSYQWEFGDGKTSSEANPLHKYDNNGSYKVTLTVKSANQNVSTSQNLEVSDITKPISQFTYEIKSRGVVEFKSSASFATEHHWDFGDGEKSHAINPTHTFKNNGNYTVSLKVTNEFGEHSSSQNLALTQVLPPEANFTFVIDKGKVSFTNRSANADSFIWDFGDGASSLEYHPVHTYKSNGSYIVKLTAANTFEQHVIEKTVSVTGLGPSTANQTLYLSTFTNKTILEALDASTGELKWARDGYEGRIEGAITAVGNTLYFCTNTHLYAVDASNGNVRWRYNAGSSGSPLVQDGRVYFGSNNHHVYAINASNGNVIWSTPVASAISASVILDNQILYVGTHAPSSGGGGIFYALNASNGSIHWQRGTYGGSMNTKAQISGNYVYFGGSVGIHILNKHQGSGHEGLIAYSFKQIQNSSPIVSDQHIFGVVDGNVFQRIDVINNADIWSVNLGTSDHKASPVLIGNTFYITARSKVLSINKGNGAENWSFNGSNFSSRNVTYANDIVYVTDNKGSSSELLALDAKNGQVIFRTNVQGSSGDITVIGKDGKSWYPGSTGQNP</sequence>
<dbReference type="eggNOG" id="COG3291">
    <property type="taxonomic scope" value="Bacteria"/>
</dbReference>
<name>E4RZN8_LEAB4</name>
<dbReference type="InterPro" id="IPR002372">
    <property type="entry name" value="PQQ_rpt_dom"/>
</dbReference>
<gene>
    <name evidence="3" type="ordered locus">Lbys_2619</name>
</gene>
<dbReference type="InterPro" id="IPR022409">
    <property type="entry name" value="PKD/Chitinase_dom"/>
</dbReference>
<dbReference type="SMART" id="SM00089">
    <property type="entry name" value="PKD"/>
    <property type="match status" value="3"/>
</dbReference>
<dbReference type="PROSITE" id="PS51257">
    <property type="entry name" value="PROKAR_LIPOPROTEIN"/>
    <property type="match status" value="1"/>
</dbReference>
<accession>E4RZN8</accession>
<dbReference type="eggNOG" id="COG1520">
    <property type="taxonomic scope" value="Bacteria"/>
</dbReference>
<proteinExistence type="predicted"/>
<dbReference type="PANTHER" id="PTHR34512">
    <property type="entry name" value="CELL SURFACE PROTEIN"/>
    <property type="match status" value="1"/>
</dbReference>
<dbReference type="Gene3D" id="2.40.10.480">
    <property type="match status" value="1"/>
</dbReference>
<dbReference type="PANTHER" id="PTHR34512:SF30">
    <property type="entry name" value="OUTER MEMBRANE PROTEIN ASSEMBLY FACTOR BAMB"/>
    <property type="match status" value="1"/>
</dbReference>
<dbReference type="Pfam" id="PF13360">
    <property type="entry name" value="PQQ_2"/>
    <property type="match status" value="2"/>
</dbReference>
<feature type="domain" description="PKD" evidence="2">
    <location>
        <begin position="53"/>
        <end position="100"/>
    </location>
</feature>
<dbReference type="RefSeq" id="WP_013409318.1">
    <property type="nucleotide sequence ID" value="NC_014655.1"/>
</dbReference>
<dbReference type="InterPro" id="IPR013783">
    <property type="entry name" value="Ig-like_fold"/>
</dbReference>
<evidence type="ECO:0000259" key="2">
    <source>
        <dbReference type="PROSITE" id="PS50093"/>
    </source>
</evidence>
<dbReference type="InterPro" id="IPR000601">
    <property type="entry name" value="PKD_dom"/>
</dbReference>
<feature type="domain" description="PKD" evidence="2">
    <location>
        <begin position="134"/>
        <end position="174"/>
    </location>
</feature>
<dbReference type="InterPro" id="IPR015943">
    <property type="entry name" value="WD40/YVTN_repeat-like_dom_sf"/>
</dbReference>
<dbReference type="Gene3D" id="2.130.10.10">
    <property type="entry name" value="YVTN repeat-like/Quinoprotein amine dehydrogenase"/>
    <property type="match status" value="1"/>
</dbReference>
<dbReference type="HOGENOM" id="CLU_447452_0_0_10"/>
<dbReference type="EMBL" id="CP002305">
    <property type="protein sequence ID" value="ADQ18281.1"/>
    <property type="molecule type" value="Genomic_DNA"/>
</dbReference>
<dbReference type="InterPro" id="IPR035986">
    <property type="entry name" value="PKD_dom_sf"/>
</dbReference>
<dbReference type="SMART" id="SM00564">
    <property type="entry name" value="PQQ"/>
    <property type="match status" value="6"/>
</dbReference>
<dbReference type="KEGG" id="lby:Lbys_2619"/>
<keyword evidence="1" id="KW-0732">Signal</keyword>
<evidence type="ECO:0000256" key="1">
    <source>
        <dbReference type="SAM" id="SignalP"/>
    </source>
</evidence>
<keyword evidence="4" id="KW-1185">Reference proteome</keyword>
<protein>
    <submittedName>
        <fullName evidence="3">PKD domain containing protein</fullName>
    </submittedName>
</protein>
<evidence type="ECO:0000313" key="4">
    <source>
        <dbReference type="Proteomes" id="UP000007435"/>
    </source>
</evidence>
<dbReference type="Pfam" id="PF18911">
    <property type="entry name" value="PKD_4"/>
    <property type="match status" value="2"/>
</dbReference>
<dbReference type="OrthoDB" id="7012117at2"/>
<dbReference type="CDD" id="cd00146">
    <property type="entry name" value="PKD"/>
    <property type="match status" value="3"/>
</dbReference>
<dbReference type="InterPro" id="IPR011047">
    <property type="entry name" value="Quinoprotein_ADH-like_sf"/>
</dbReference>
<evidence type="ECO:0000313" key="3">
    <source>
        <dbReference type="EMBL" id="ADQ18281.1"/>
    </source>
</evidence>
<reference key="1">
    <citation type="submission" date="2010-11" db="EMBL/GenBank/DDBJ databases">
        <title>The complete genome of Leadbetterella byssophila DSM 17132.</title>
        <authorList>
            <consortium name="US DOE Joint Genome Institute (JGI-PGF)"/>
            <person name="Lucas S."/>
            <person name="Copeland A."/>
            <person name="Lapidus A."/>
            <person name="Glavina del Rio T."/>
            <person name="Dalin E."/>
            <person name="Tice H."/>
            <person name="Bruce D."/>
            <person name="Goodwin L."/>
            <person name="Pitluck S."/>
            <person name="Kyrpides N."/>
            <person name="Mavromatis K."/>
            <person name="Ivanova N."/>
            <person name="Teshima H."/>
            <person name="Brettin T."/>
            <person name="Detter J.C."/>
            <person name="Han C."/>
            <person name="Tapia R."/>
            <person name="Land M."/>
            <person name="Hauser L."/>
            <person name="Markowitz V."/>
            <person name="Cheng J.-F."/>
            <person name="Hugenholtz P."/>
            <person name="Woyke T."/>
            <person name="Wu D."/>
            <person name="Tindall B."/>
            <person name="Pomrenke H.G."/>
            <person name="Brambilla E."/>
            <person name="Klenk H.-P."/>
            <person name="Eisen J.A."/>
        </authorList>
    </citation>
    <scope>NUCLEOTIDE SEQUENCE [LARGE SCALE GENOMIC DNA]</scope>
    <source>
        <strain>DSM 17132</strain>
    </source>
</reference>
<feature type="chain" id="PRO_5003188334" evidence="1">
    <location>
        <begin position="20"/>
        <end position="610"/>
    </location>
</feature>
<feature type="domain" description="PKD" evidence="2">
    <location>
        <begin position="208"/>
        <end position="256"/>
    </location>
</feature>
<dbReference type="STRING" id="649349.Lbys_2619"/>